<dbReference type="InterPro" id="IPR051319">
    <property type="entry name" value="Oligoribo/pAp-PDE_c-di-AMP_PDE"/>
</dbReference>
<dbReference type="GO" id="GO:0003676">
    <property type="term" value="F:nucleic acid binding"/>
    <property type="evidence" value="ECO:0007669"/>
    <property type="project" value="InterPro"/>
</dbReference>
<dbReference type="Gene3D" id="3.10.310.30">
    <property type="match status" value="1"/>
</dbReference>
<evidence type="ECO:0000259" key="1">
    <source>
        <dbReference type="Pfam" id="PF01368"/>
    </source>
</evidence>
<evidence type="ECO:0000313" key="3">
    <source>
        <dbReference type="EMBL" id="HGT39898.1"/>
    </source>
</evidence>
<dbReference type="PANTHER" id="PTHR47618">
    <property type="entry name" value="BIFUNCTIONAL OLIGORIBONUCLEASE AND PAP PHOSPHATASE NRNA"/>
    <property type="match status" value="1"/>
</dbReference>
<dbReference type="Gene3D" id="3.90.1640.10">
    <property type="entry name" value="inorganic pyrophosphatase (n-terminal core)"/>
    <property type="match status" value="1"/>
</dbReference>
<organism evidence="3">
    <name type="scientific">Schlesneria paludicola</name>
    <dbReference type="NCBI Taxonomy" id="360056"/>
    <lineage>
        <taxon>Bacteria</taxon>
        <taxon>Pseudomonadati</taxon>
        <taxon>Planctomycetota</taxon>
        <taxon>Planctomycetia</taxon>
        <taxon>Planctomycetales</taxon>
        <taxon>Planctomycetaceae</taxon>
        <taxon>Schlesneria</taxon>
    </lineage>
</organism>
<dbReference type="EMBL" id="DSVQ01000015">
    <property type="protein sequence ID" value="HGT39898.1"/>
    <property type="molecule type" value="Genomic_DNA"/>
</dbReference>
<name>A0A7C4LN62_9PLAN</name>
<dbReference type="PANTHER" id="PTHR47618:SF1">
    <property type="entry name" value="BIFUNCTIONAL OLIGORIBONUCLEASE AND PAP PHOSPHATASE NRNA"/>
    <property type="match status" value="1"/>
</dbReference>
<accession>A0A7C4LN62</accession>
<dbReference type="InterPro" id="IPR038763">
    <property type="entry name" value="DHH_sf"/>
</dbReference>
<dbReference type="AlphaFoldDB" id="A0A7C4LN62"/>
<reference evidence="3" key="1">
    <citation type="journal article" date="2020" name="mSystems">
        <title>Genome- and Community-Level Interaction Insights into Carbon Utilization and Element Cycling Functions of Hydrothermarchaeota in Hydrothermal Sediment.</title>
        <authorList>
            <person name="Zhou Z."/>
            <person name="Liu Y."/>
            <person name="Xu W."/>
            <person name="Pan J."/>
            <person name="Luo Z.H."/>
            <person name="Li M."/>
        </authorList>
    </citation>
    <scope>NUCLEOTIDE SEQUENCE [LARGE SCALE GENOMIC DNA]</scope>
    <source>
        <strain evidence="3">SpSt-508</strain>
    </source>
</reference>
<gene>
    <name evidence="3" type="ORF">ENS64_11655</name>
</gene>
<dbReference type="SUPFAM" id="SSF64182">
    <property type="entry name" value="DHH phosphoesterases"/>
    <property type="match status" value="1"/>
</dbReference>
<protein>
    <submittedName>
        <fullName evidence="3">Bifunctional oligoribonuclease/PAP phosphatase NrnA</fullName>
    </submittedName>
</protein>
<dbReference type="Pfam" id="PF02272">
    <property type="entry name" value="DHHA1"/>
    <property type="match status" value="1"/>
</dbReference>
<dbReference type="InterPro" id="IPR001667">
    <property type="entry name" value="DDH_dom"/>
</dbReference>
<feature type="domain" description="DHHA1" evidence="2">
    <location>
        <begin position="247"/>
        <end position="327"/>
    </location>
</feature>
<comment type="caution">
    <text evidence="3">The sequence shown here is derived from an EMBL/GenBank/DDBJ whole genome shotgun (WGS) entry which is preliminary data.</text>
</comment>
<sequence>MIVDWTPLRELLAAKQHFLITSHVRPDADAIGSEVGLAAVLQQAGKTTRIINASPMPPHLAFLDPDHEVLHLGTSATADQILQADVHVVVDTSSWLQLSDVGKVLRESSVPRVVIDHHVSADDLRAIELKDPQREATGALICDFAEAAGLPITAKAATALFAAIATDTGWFRFAATTGETLRVAGQLVDRGAQPHRVYRELYEQSSLARVRLAGRILSRVTLDCENRLAYTWVPWSDFEELGALSSDTEDLVNEGLKIAGTLAAFIAIEQQNRQVKVSFRSRTEVDVAEIAERFGGGGHKQAAGATLSGPLAAAVQQALSAMKSALESRA</sequence>
<dbReference type="InterPro" id="IPR003156">
    <property type="entry name" value="DHHA1_dom"/>
</dbReference>
<feature type="domain" description="DDH" evidence="1">
    <location>
        <begin position="18"/>
        <end position="164"/>
    </location>
</feature>
<dbReference type="Pfam" id="PF01368">
    <property type="entry name" value="DHH"/>
    <property type="match status" value="1"/>
</dbReference>
<proteinExistence type="predicted"/>
<evidence type="ECO:0000259" key="2">
    <source>
        <dbReference type="Pfam" id="PF02272"/>
    </source>
</evidence>